<accession>A0ABN2KDR1</accession>
<organism evidence="5 6">
    <name type="scientific">Aeromicrobium alkaliterrae</name>
    <dbReference type="NCBI Taxonomy" id="302168"/>
    <lineage>
        <taxon>Bacteria</taxon>
        <taxon>Bacillati</taxon>
        <taxon>Actinomycetota</taxon>
        <taxon>Actinomycetes</taxon>
        <taxon>Propionibacteriales</taxon>
        <taxon>Nocardioidaceae</taxon>
        <taxon>Aeromicrobium</taxon>
    </lineage>
</organism>
<reference evidence="5 6" key="1">
    <citation type="journal article" date="2019" name="Int. J. Syst. Evol. Microbiol.">
        <title>The Global Catalogue of Microorganisms (GCM) 10K type strain sequencing project: providing services to taxonomists for standard genome sequencing and annotation.</title>
        <authorList>
            <consortium name="The Broad Institute Genomics Platform"/>
            <consortium name="The Broad Institute Genome Sequencing Center for Infectious Disease"/>
            <person name="Wu L."/>
            <person name="Ma J."/>
        </authorList>
    </citation>
    <scope>NUCLEOTIDE SEQUENCE [LARGE SCALE GENOMIC DNA]</scope>
    <source>
        <strain evidence="5 6">JCM 13518</strain>
    </source>
</reference>
<dbReference type="NCBIfam" id="NF006916">
    <property type="entry name" value="PRK09407.1"/>
    <property type="match status" value="1"/>
</dbReference>
<dbReference type="Gene3D" id="3.40.309.10">
    <property type="entry name" value="Aldehyde Dehydrogenase, Chain A, domain 2"/>
    <property type="match status" value="1"/>
</dbReference>
<evidence type="ECO:0000256" key="3">
    <source>
        <dbReference type="RuleBase" id="RU003345"/>
    </source>
</evidence>
<protein>
    <submittedName>
        <fullName evidence="5">Succinic semialdehyde dehydrogenase</fullName>
    </submittedName>
</protein>
<evidence type="ECO:0000256" key="1">
    <source>
        <dbReference type="ARBA" id="ARBA00023002"/>
    </source>
</evidence>
<name>A0ABN2KDR1_9ACTN</name>
<feature type="domain" description="Aldehyde dehydrogenase" evidence="4">
    <location>
        <begin position="42"/>
        <end position="497"/>
    </location>
</feature>
<dbReference type="PROSITE" id="PS00687">
    <property type="entry name" value="ALDEHYDE_DEHYDR_GLU"/>
    <property type="match status" value="1"/>
</dbReference>
<dbReference type="InterPro" id="IPR016161">
    <property type="entry name" value="Ald_DH/histidinol_DH"/>
</dbReference>
<comment type="similarity">
    <text evidence="3">Belongs to the aldehyde dehydrogenase family.</text>
</comment>
<evidence type="ECO:0000313" key="5">
    <source>
        <dbReference type="EMBL" id="GAA1752595.1"/>
    </source>
</evidence>
<dbReference type="Gene3D" id="3.40.605.10">
    <property type="entry name" value="Aldehyde Dehydrogenase, Chain A, domain 1"/>
    <property type="match status" value="1"/>
</dbReference>
<dbReference type="InterPro" id="IPR016163">
    <property type="entry name" value="Ald_DH_C"/>
</dbReference>
<evidence type="ECO:0000313" key="6">
    <source>
        <dbReference type="Proteomes" id="UP001501057"/>
    </source>
</evidence>
<keyword evidence="6" id="KW-1185">Reference proteome</keyword>
<dbReference type="InterPro" id="IPR029510">
    <property type="entry name" value="Ald_DH_CS_GLU"/>
</dbReference>
<dbReference type="InterPro" id="IPR016162">
    <property type="entry name" value="Ald_DH_N"/>
</dbReference>
<dbReference type="InterPro" id="IPR015590">
    <property type="entry name" value="Aldehyde_DH_dom"/>
</dbReference>
<comment type="caution">
    <text evidence="5">The sequence shown here is derived from an EMBL/GenBank/DDBJ whole genome shotgun (WGS) entry which is preliminary data.</text>
</comment>
<evidence type="ECO:0000256" key="2">
    <source>
        <dbReference type="PROSITE-ProRule" id="PRU10007"/>
    </source>
</evidence>
<proteinExistence type="inferred from homology"/>
<gene>
    <name evidence="5" type="ORF">GCM10009710_35380</name>
</gene>
<dbReference type="Pfam" id="PF00171">
    <property type="entry name" value="Aldedh"/>
    <property type="match status" value="1"/>
</dbReference>
<dbReference type="EMBL" id="BAAAME010000010">
    <property type="protein sequence ID" value="GAA1752595.1"/>
    <property type="molecule type" value="Genomic_DNA"/>
</dbReference>
<dbReference type="PANTHER" id="PTHR11699">
    <property type="entry name" value="ALDEHYDE DEHYDROGENASE-RELATED"/>
    <property type="match status" value="1"/>
</dbReference>
<dbReference type="SUPFAM" id="SSF53720">
    <property type="entry name" value="ALDH-like"/>
    <property type="match status" value="1"/>
</dbReference>
<dbReference type="Proteomes" id="UP001501057">
    <property type="component" value="Unassembled WGS sequence"/>
</dbReference>
<sequence length="534" mass="56472">MLVLMSSTTTARPGVSPSLSEAPVSAARVAALTGLIRSTTGESRTTRTPFTDQALAEVPVSSLDDVDAAFDAARVAQVRWAGTAVRDRASMLIRLHDLVLAHQGELMDLIQLESGKTRKHAYDEVLHLALTARYYGRRLRHLAGSSRKVGVFPLITQVTVHHVPKGVVGIISPWNYPLTMALADGIPAIAAGNVVVQKPDSQSPLTALAALELLRKAGAPTDVWQMVSGAGSVVGTAIVQQADYICFTGSTATGTGIAKLAAERLVGYSLELGGKNPMIVLPGADVEKAAEGAVGACFSSAGQLCVSIERLYVHDSLYDDFRDAFVRRVSSMSLGASLDWDVDMGSLVSASQLETVTKHVDDAVANGATVVTGGRARPDLGPYFFEPTVLEDVTPAAECFAEETFGPLVSLYRYGSVEEAVELANAGEYGLNASLFGPVPLAKRLAPRIKAGTVNINEGFAATFGSVDAPMGGMRTSGTGRRQGDEGFYRYTETQSVGVQRLVPVAGPAAIPAKPYAAVLTFLLRVLRRTTVRR</sequence>
<keyword evidence="1 3" id="KW-0560">Oxidoreductase</keyword>
<evidence type="ECO:0000259" key="4">
    <source>
        <dbReference type="Pfam" id="PF00171"/>
    </source>
</evidence>
<feature type="active site" evidence="2">
    <location>
        <position position="271"/>
    </location>
</feature>